<gene>
    <name evidence="2" type="ORF">LCGC14_1322150</name>
</gene>
<feature type="transmembrane region" description="Helical" evidence="1">
    <location>
        <begin position="31"/>
        <end position="52"/>
    </location>
</feature>
<comment type="caution">
    <text evidence="2">The sequence shown here is derived from an EMBL/GenBank/DDBJ whole genome shotgun (WGS) entry which is preliminary data.</text>
</comment>
<proteinExistence type="predicted"/>
<dbReference type="EMBL" id="LAZR01007901">
    <property type="protein sequence ID" value="KKM82190.1"/>
    <property type="molecule type" value="Genomic_DNA"/>
</dbReference>
<keyword evidence="1" id="KW-0472">Membrane</keyword>
<keyword evidence="1" id="KW-1133">Transmembrane helix</keyword>
<organism evidence="2">
    <name type="scientific">marine sediment metagenome</name>
    <dbReference type="NCBI Taxonomy" id="412755"/>
    <lineage>
        <taxon>unclassified sequences</taxon>
        <taxon>metagenomes</taxon>
        <taxon>ecological metagenomes</taxon>
    </lineage>
</organism>
<evidence type="ECO:0000256" key="1">
    <source>
        <dbReference type="SAM" id="Phobius"/>
    </source>
</evidence>
<evidence type="ECO:0000313" key="2">
    <source>
        <dbReference type="EMBL" id="KKM82190.1"/>
    </source>
</evidence>
<feature type="transmembrane region" description="Helical" evidence="1">
    <location>
        <begin position="7"/>
        <end position="25"/>
    </location>
</feature>
<name>A0A0F9MZY8_9ZZZZ</name>
<accession>A0A0F9MZY8</accession>
<protein>
    <submittedName>
        <fullName evidence="2">Uncharacterized protein</fullName>
    </submittedName>
</protein>
<keyword evidence="1" id="KW-0812">Transmembrane</keyword>
<sequence length="58" mass="6296">MTKRVTVRILSMLGYLAGIGLLVYAEITGDIWVTNIGLPLVLISTGPLAYFLSLSEIK</sequence>
<reference evidence="2" key="1">
    <citation type="journal article" date="2015" name="Nature">
        <title>Complex archaea that bridge the gap between prokaryotes and eukaryotes.</title>
        <authorList>
            <person name="Spang A."/>
            <person name="Saw J.H."/>
            <person name="Jorgensen S.L."/>
            <person name="Zaremba-Niedzwiedzka K."/>
            <person name="Martijn J."/>
            <person name="Lind A.E."/>
            <person name="van Eijk R."/>
            <person name="Schleper C."/>
            <person name="Guy L."/>
            <person name="Ettema T.J."/>
        </authorList>
    </citation>
    <scope>NUCLEOTIDE SEQUENCE</scope>
</reference>
<dbReference type="AlphaFoldDB" id="A0A0F9MZY8"/>